<dbReference type="GeneID" id="119736442"/>
<dbReference type="Gene3D" id="3.90.215.10">
    <property type="entry name" value="Gamma Fibrinogen, chain A, domain 1"/>
    <property type="match status" value="1"/>
</dbReference>
<evidence type="ECO:0000313" key="5">
    <source>
        <dbReference type="EnsemblMetazoa" id="XP_038066389.1"/>
    </source>
</evidence>
<evidence type="ECO:0000313" key="6">
    <source>
        <dbReference type="Proteomes" id="UP000887568"/>
    </source>
</evidence>
<keyword evidence="2" id="KW-0812">Transmembrane</keyword>
<dbReference type="InterPro" id="IPR020837">
    <property type="entry name" value="Fibrinogen_CS"/>
</dbReference>
<dbReference type="EnsemblMetazoa" id="XM_038210461.1">
    <property type="protein sequence ID" value="XP_038066389.1"/>
    <property type="gene ID" value="LOC119736442"/>
</dbReference>
<evidence type="ECO:0000256" key="1">
    <source>
        <dbReference type="ARBA" id="ARBA00023157"/>
    </source>
</evidence>
<dbReference type="Pfam" id="PF00147">
    <property type="entry name" value="Fibrinogen_C"/>
    <property type="match status" value="1"/>
</dbReference>
<dbReference type="InterPro" id="IPR050373">
    <property type="entry name" value="Fibrinogen_C-term_domain"/>
</dbReference>
<name>A0A914ASF4_PATMI</name>
<dbReference type="Proteomes" id="UP000887568">
    <property type="component" value="Unplaced"/>
</dbReference>
<feature type="transmembrane region" description="Helical" evidence="2">
    <location>
        <begin position="13"/>
        <end position="31"/>
    </location>
</feature>
<keyword evidence="2" id="KW-0472">Membrane</keyword>
<keyword evidence="1" id="KW-1015">Disulfide bond</keyword>
<proteinExistence type="predicted"/>
<dbReference type="PANTHER" id="PTHR19143">
    <property type="entry name" value="FIBRINOGEN/TENASCIN/ANGIOPOEITIN"/>
    <property type="match status" value="1"/>
</dbReference>
<dbReference type="PANTHER" id="PTHR19143:SF458">
    <property type="entry name" value="FIBRINOGEN C-TERMINAL DOMAIN-CONTAINING PROTEIN-RELATED"/>
    <property type="match status" value="1"/>
</dbReference>
<dbReference type="InterPro" id="IPR003609">
    <property type="entry name" value="Pan_app"/>
</dbReference>
<evidence type="ECO:0000259" key="3">
    <source>
        <dbReference type="PROSITE" id="PS50948"/>
    </source>
</evidence>
<feature type="domain" description="Fibrinogen C-terminal" evidence="4">
    <location>
        <begin position="119"/>
        <end position="340"/>
    </location>
</feature>
<feature type="domain" description="Apple" evidence="3">
    <location>
        <begin position="30"/>
        <end position="110"/>
    </location>
</feature>
<dbReference type="NCBIfam" id="NF040941">
    <property type="entry name" value="GGGWT_bact"/>
    <property type="match status" value="1"/>
</dbReference>
<dbReference type="CDD" id="cd00087">
    <property type="entry name" value="FReD"/>
    <property type="match status" value="1"/>
</dbReference>
<dbReference type="PROSITE" id="PS00514">
    <property type="entry name" value="FIBRINOGEN_C_1"/>
    <property type="match status" value="1"/>
</dbReference>
<evidence type="ECO:0008006" key="7">
    <source>
        <dbReference type="Google" id="ProtNLM"/>
    </source>
</evidence>
<accession>A0A914ASF4</accession>
<dbReference type="PROSITE" id="PS50948">
    <property type="entry name" value="PAN"/>
    <property type="match status" value="1"/>
</dbReference>
<dbReference type="InterPro" id="IPR014716">
    <property type="entry name" value="Fibrinogen_a/b/g_C_1"/>
</dbReference>
<dbReference type="InterPro" id="IPR002181">
    <property type="entry name" value="Fibrinogen_a/b/g_C_dom"/>
</dbReference>
<dbReference type="SUPFAM" id="SSF57414">
    <property type="entry name" value="Hairpin loop containing domain-like"/>
    <property type="match status" value="1"/>
</dbReference>
<dbReference type="InterPro" id="IPR036056">
    <property type="entry name" value="Fibrinogen-like_C"/>
</dbReference>
<dbReference type="AlphaFoldDB" id="A0A914ASF4"/>
<keyword evidence="6" id="KW-1185">Reference proteome</keyword>
<reference evidence="5" key="1">
    <citation type="submission" date="2022-11" db="UniProtKB">
        <authorList>
            <consortium name="EnsemblMetazoa"/>
        </authorList>
    </citation>
    <scope>IDENTIFICATION</scope>
</reference>
<dbReference type="OMA" id="KCNMKIR"/>
<dbReference type="SMART" id="SM00186">
    <property type="entry name" value="FBG"/>
    <property type="match status" value="1"/>
</dbReference>
<dbReference type="Pfam" id="PF00024">
    <property type="entry name" value="PAN_1"/>
    <property type="match status" value="1"/>
</dbReference>
<sequence>METMNVGHRAFELMIYLGAVICVTVTGYQCHPRQQIMYAAKNRALRGFVYANKTVRSRVICGRECSMDERCKSFNFNNCNQMCELNLATRREHPEDFNATQGSVYFDADENTPLYSLTDRSLERYRSCKMLLDACFRSSGIYTVYPEGFGNGGLRVYCDMETDGGGWIVFQRRQDGSADFNRYWTEYQSGFGDLSGEFWLGNDNLVTLTSSDSRGTWELRVDLEDWENNTAWAKYSDFQIFPGEYNLIIGQYDASSTAGDSLGVSRGRPFATRDRENDASELRNCARYYKGGWWFNNCYLAHLNGRHFPSGYVRYAKGVQWHTWKTEFYSLKTCSMKIRE</sequence>
<dbReference type="RefSeq" id="XP_038066389.1">
    <property type="nucleotide sequence ID" value="XM_038210461.1"/>
</dbReference>
<keyword evidence="2" id="KW-1133">Transmembrane helix</keyword>
<organism evidence="5 6">
    <name type="scientific">Patiria miniata</name>
    <name type="common">Bat star</name>
    <name type="synonym">Asterina miniata</name>
    <dbReference type="NCBI Taxonomy" id="46514"/>
    <lineage>
        <taxon>Eukaryota</taxon>
        <taxon>Metazoa</taxon>
        <taxon>Echinodermata</taxon>
        <taxon>Eleutherozoa</taxon>
        <taxon>Asterozoa</taxon>
        <taxon>Asteroidea</taxon>
        <taxon>Valvatacea</taxon>
        <taxon>Valvatida</taxon>
        <taxon>Asterinidae</taxon>
        <taxon>Patiria</taxon>
    </lineage>
</organism>
<dbReference type="OrthoDB" id="6038967at2759"/>
<dbReference type="GO" id="GO:0005615">
    <property type="term" value="C:extracellular space"/>
    <property type="evidence" value="ECO:0007669"/>
    <property type="project" value="TreeGrafter"/>
</dbReference>
<protein>
    <recommendedName>
        <fullName evidence="7">Fibrinogen C-terminal domain-containing protein</fullName>
    </recommendedName>
</protein>
<evidence type="ECO:0000256" key="2">
    <source>
        <dbReference type="SAM" id="Phobius"/>
    </source>
</evidence>
<evidence type="ECO:0000259" key="4">
    <source>
        <dbReference type="PROSITE" id="PS51406"/>
    </source>
</evidence>
<dbReference type="SUPFAM" id="SSF56496">
    <property type="entry name" value="Fibrinogen C-terminal domain-like"/>
    <property type="match status" value="1"/>
</dbReference>
<dbReference type="Gene3D" id="3.50.4.10">
    <property type="entry name" value="Hepatocyte Growth Factor"/>
    <property type="match status" value="1"/>
</dbReference>
<dbReference type="PROSITE" id="PS51406">
    <property type="entry name" value="FIBRINOGEN_C_2"/>
    <property type="match status" value="1"/>
</dbReference>
<dbReference type="FunFam" id="3.90.215.10:FF:000001">
    <property type="entry name" value="Tenascin isoform 1"/>
    <property type="match status" value="1"/>
</dbReference>